<feature type="binding site" evidence="12">
    <location>
        <position position="467"/>
    </location>
    <ligand>
        <name>Zn(2+)</name>
        <dbReference type="ChEBI" id="CHEBI:29105"/>
        <label>2</label>
    </ligand>
</feature>
<dbReference type="GO" id="GO:0006270">
    <property type="term" value="P:DNA replication initiation"/>
    <property type="evidence" value="ECO:0007669"/>
    <property type="project" value="TreeGrafter"/>
</dbReference>
<dbReference type="Pfam" id="PF00270">
    <property type="entry name" value="DEAD"/>
    <property type="match status" value="1"/>
</dbReference>
<dbReference type="InterPro" id="IPR001650">
    <property type="entry name" value="Helicase_C-like"/>
</dbReference>
<evidence type="ECO:0000259" key="13">
    <source>
        <dbReference type="PROSITE" id="PS51192"/>
    </source>
</evidence>
<feature type="binding site" evidence="12">
    <location>
        <position position="477"/>
    </location>
    <ligand>
        <name>Zn(2+)</name>
        <dbReference type="ChEBI" id="CHEBI:29105"/>
        <label>1</label>
    </ligand>
</feature>
<dbReference type="HAMAP" id="MF_00983">
    <property type="entry name" value="PriA"/>
    <property type="match status" value="1"/>
</dbReference>
<dbReference type="InterPro" id="IPR041222">
    <property type="entry name" value="PriA_3primeBD"/>
</dbReference>
<dbReference type="FunFam" id="3.40.50.300:FF:000489">
    <property type="entry name" value="Primosome assembly protein PriA"/>
    <property type="match status" value="1"/>
</dbReference>
<keyword evidence="4 12" id="KW-0547">Nucleotide-binding</keyword>
<dbReference type="CDD" id="cd18804">
    <property type="entry name" value="SF2_C_priA"/>
    <property type="match status" value="1"/>
</dbReference>
<evidence type="ECO:0000256" key="6">
    <source>
        <dbReference type="ARBA" id="ARBA00022806"/>
    </source>
</evidence>
<evidence type="ECO:0000256" key="2">
    <source>
        <dbReference type="ARBA" id="ARBA00022705"/>
    </source>
</evidence>
<feature type="binding site" evidence="12">
    <location>
        <position position="480"/>
    </location>
    <ligand>
        <name>Zn(2+)</name>
        <dbReference type="ChEBI" id="CHEBI:29105"/>
        <label>1</label>
    </ligand>
</feature>
<dbReference type="InterPro" id="IPR027417">
    <property type="entry name" value="P-loop_NTPase"/>
</dbReference>
<feature type="binding site" evidence="12">
    <location>
        <position position="464"/>
    </location>
    <ligand>
        <name>Zn(2+)</name>
        <dbReference type="ChEBI" id="CHEBI:29105"/>
        <label>2</label>
    </ligand>
</feature>
<dbReference type="Gene3D" id="3.40.1440.60">
    <property type="entry name" value="PriA, 3(prime) DNA-binding domain"/>
    <property type="match status" value="1"/>
</dbReference>
<keyword evidence="16" id="KW-1185">Reference proteome</keyword>
<dbReference type="PROSITE" id="PS51192">
    <property type="entry name" value="HELICASE_ATP_BIND_1"/>
    <property type="match status" value="1"/>
</dbReference>
<dbReference type="STRING" id="29542.A6070_11760"/>
<comment type="subunit">
    <text evidence="12">Component of the replication restart primosome.</text>
</comment>
<dbReference type="PANTHER" id="PTHR30580:SF0">
    <property type="entry name" value="PRIMOSOMAL PROTEIN N"/>
    <property type="match status" value="1"/>
</dbReference>
<dbReference type="Pfam" id="PF18074">
    <property type="entry name" value="PriA_C"/>
    <property type="match status" value="1"/>
</dbReference>
<keyword evidence="3 12" id="KW-0479">Metal-binding</keyword>
<dbReference type="InterPro" id="IPR014001">
    <property type="entry name" value="Helicase_ATP-bd"/>
</dbReference>
<evidence type="ECO:0000256" key="8">
    <source>
        <dbReference type="ARBA" id="ARBA00022840"/>
    </source>
</evidence>
<gene>
    <name evidence="12" type="primary">priA</name>
    <name evidence="15" type="ORF">A7E75_03135</name>
</gene>
<dbReference type="FunFam" id="3.40.1440.60:FF:000001">
    <property type="entry name" value="Primosomal protein N"/>
    <property type="match status" value="1"/>
</dbReference>
<dbReference type="OrthoDB" id="9759544at2"/>
<dbReference type="GO" id="GO:0005524">
    <property type="term" value="F:ATP binding"/>
    <property type="evidence" value="ECO:0007669"/>
    <property type="project" value="UniProtKB-UniRule"/>
</dbReference>
<feature type="binding site" evidence="12">
    <location>
        <position position="449"/>
    </location>
    <ligand>
        <name>Zn(2+)</name>
        <dbReference type="ChEBI" id="CHEBI:29105"/>
        <label>2</label>
    </ligand>
</feature>
<name>A0A1L3GEL1_SYNAC</name>
<reference evidence="15 16" key="1">
    <citation type="journal article" date="2017" name="Genome Announc.">
        <title>Complete Genome Sequences of Two Acetylene-Fermenting Pelobacter acetylenicus Strains.</title>
        <authorList>
            <person name="Sutton J.M."/>
            <person name="Baesman S.M."/>
            <person name="Fierst J.L."/>
            <person name="Poret-Peterson A.T."/>
            <person name="Oremland R.S."/>
            <person name="Dunlap D.S."/>
            <person name="Akob D.M."/>
        </authorList>
    </citation>
    <scope>NUCLEOTIDE SEQUENCE [LARGE SCALE GENOMIC DNA]</scope>
    <source>
        <strain evidence="15 16">DSM 3247</strain>
    </source>
</reference>
<evidence type="ECO:0000256" key="1">
    <source>
        <dbReference type="ARBA" id="ARBA00022515"/>
    </source>
</evidence>
<dbReference type="Pfam" id="PF18319">
    <property type="entry name" value="Zn_ribbon_PriA"/>
    <property type="match status" value="1"/>
</dbReference>
<keyword evidence="1 12" id="KW-0639">Primosome</keyword>
<organism evidence="15 16">
    <name type="scientific">Syntrophotalea acetylenica</name>
    <name type="common">Pelobacter acetylenicus</name>
    <dbReference type="NCBI Taxonomy" id="29542"/>
    <lineage>
        <taxon>Bacteria</taxon>
        <taxon>Pseudomonadati</taxon>
        <taxon>Thermodesulfobacteriota</taxon>
        <taxon>Desulfuromonadia</taxon>
        <taxon>Desulfuromonadales</taxon>
        <taxon>Syntrophotaleaceae</taxon>
        <taxon>Syntrophotalea</taxon>
    </lineage>
</organism>
<keyword evidence="5 12" id="KW-0378">Hydrolase</keyword>
<comment type="function">
    <text evidence="12">Initiates the restart of stalled replication forks, which reloads the replicative helicase on sites other than the origin of replication. Recognizes and binds to abandoned replication forks and remodels them to uncover a helicase loading site. Promotes assembly of the primosome at these replication forks.</text>
</comment>
<evidence type="ECO:0000256" key="3">
    <source>
        <dbReference type="ARBA" id="ARBA00022723"/>
    </source>
</evidence>
<sequence length="731" mass="80358">MRGLVAEVAVAAPLDKPLSYLVEKALADSLRIGMRVKVPLGRRTAIGYVIAIRSGETDRLKPLLEVLGEEPLFPSGMVELLRRAADYYQYPLGEVIRTALPVGLSTGNEASVLMESHYQPAPKDGEPRGPRQRTLLAHLRRVSCASRTDLLALFPGCHASLKALVGQGFVLEEQRERLRDPFADLPPVADVRLAMTEAQKQVFAEVEQAMHAGGFAPMLLHGVTGSGKTEIYLRSIEKVLQAGRQALVLVPEIALTPQLVSRFRSRFAGDRVCLAVLHSGLSAGERFDAWRSVARGDVDIVIGARSAVFAPLGRLGMIVVDEEHESSYKQGDGFRYHARDLALMRGQMEGALVLLGSATPALTTFYRARQGKLAYLSLPERVLDRPLPDVELIDLGRERPEGILAQPLKQALLANLERGEQSLLLLNRRGFAPYLLCADCGNALRCPHCDITLTFYLSQKVLRCNYCDYRQPPPEQCPTCHGAALLPEGAGTERLEQELRDLLPTARIARMDRDTTGRKGAHQSLVTAMENRSIDVLVGTQMVAKGLDFPGVTLVGVAQTDNLLNLPDFRAAERTFTLLTQVAGRAGRGERPGRVYVQTYAPEHFSLACCARHDYLAFAREELRLRQELGYPPFGFLAHCVFSGTDRQQVESMAESLAEGLADAAIGLGVEILGPAPCPLARLRGKNRYQILLKAPLRPPLRHLLAHLARLRRILPRAVILTVDVDPLDML</sequence>
<evidence type="ECO:0000256" key="12">
    <source>
        <dbReference type="HAMAP-Rule" id="MF_00983"/>
    </source>
</evidence>
<dbReference type="Pfam" id="PF17764">
    <property type="entry name" value="PriA_3primeBD"/>
    <property type="match status" value="1"/>
</dbReference>
<evidence type="ECO:0000313" key="15">
    <source>
        <dbReference type="EMBL" id="APG24138.1"/>
    </source>
</evidence>
<comment type="catalytic activity">
    <reaction evidence="12">
        <text>Couples ATP hydrolysis with the unwinding of duplex DNA by translocating in the 3'-5' direction.</text>
        <dbReference type="EC" id="5.6.2.4"/>
    </reaction>
</comment>
<dbReference type="InterPro" id="IPR011545">
    <property type="entry name" value="DEAD/DEAH_box_helicase_dom"/>
</dbReference>
<dbReference type="SMART" id="SM00487">
    <property type="entry name" value="DEXDc"/>
    <property type="match status" value="1"/>
</dbReference>
<accession>A0A1L3GEL1</accession>
<keyword evidence="6 12" id="KW-0347">Helicase</keyword>
<dbReference type="PANTHER" id="PTHR30580">
    <property type="entry name" value="PRIMOSOMAL PROTEIN N"/>
    <property type="match status" value="1"/>
</dbReference>
<evidence type="ECO:0000256" key="10">
    <source>
        <dbReference type="ARBA" id="ARBA00023235"/>
    </source>
</evidence>
<keyword evidence="9 12" id="KW-0238">DNA-binding</keyword>
<dbReference type="SUPFAM" id="SSF52540">
    <property type="entry name" value="P-loop containing nucleoside triphosphate hydrolases"/>
    <property type="match status" value="2"/>
</dbReference>
<evidence type="ECO:0000256" key="11">
    <source>
        <dbReference type="ARBA" id="ARBA00048988"/>
    </source>
</evidence>
<evidence type="ECO:0000256" key="7">
    <source>
        <dbReference type="ARBA" id="ARBA00022833"/>
    </source>
</evidence>
<keyword evidence="2 12" id="KW-0235">DNA replication</keyword>
<dbReference type="Proteomes" id="UP000182264">
    <property type="component" value="Chromosome"/>
</dbReference>
<keyword evidence="10 12" id="KW-0413">Isomerase</keyword>
<keyword evidence="7 12" id="KW-0862">Zinc</keyword>
<feature type="binding site" evidence="12">
    <location>
        <position position="446"/>
    </location>
    <ligand>
        <name>Zn(2+)</name>
        <dbReference type="ChEBI" id="CHEBI:29105"/>
        <label>2</label>
    </ligand>
</feature>
<dbReference type="GO" id="GO:0006310">
    <property type="term" value="P:DNA recombination"/>
    <property type="evidence" value="ECO:0007669"/>
    <property type="project" value="InterPro"/>
</dbReference>
<comment type="similarity">
    <text evidence="12">Belongs to the helicase family. PriA subfamily.</text>
</comment>
<dbReference type="PROSITE" id="PS51194">
    <property type="entry name" value="HELICASE_CTER"/>
    <property type="match status" value="1"/>
</dbReference>
<comment type="cofactor">
    <cofactor evidence="12">
        <name>Zn(2+)</name>
        <dbReference type="ChEBI" id="CHEBI:29105"/>
    </cofactor>
    <text evidence="12">Binds 2 zinc ions per subunit.</text>
</comment>
<dbReference type="GO" id="GO:0006302">
    <property type="term" value="P:double-strand break repair"/>
    <property type="evidence" value="ECO:0007669"/>
    <property type="project" value="InterPro"/>
</dbReference>
<evidence type="ECO:0000256" key="4">
    <source>
        <dbReference type="ARBA" id="ARBA00022741"/>
    </source>
</evidence>
<feature type="binding site" evidence="12">
    <location>
        <position position="440"/>
    </location>
    <ligand>
        <name>Zn(2+)</name>
        <dbReference type="ChEBI" id="CHEBI:29105"/>
        <label>1</label>
    </ligand>
</feature>
<dbReference type="GO" id="GO:0016887">
    <property type="term" value="F:ATP hydrolysis activity"/>
    <property type="evidence" value="ECO:0007669"/>
    <property type="project" value="RHEA"/>
</dbReference>
<dbReference type="GO" id="GO:0008270">
    <property type="term" value="F:zinc ion binding"/>
    <property type="evidence" value="ECO:0007669"/>
    <property type="project" value="UniProtKB-UniRule"/>
</dbReference>
<dbReference type="EC" id="5.6.2.4" evidence="12"/>
<dbReference type="NCBIfam" id="TIGR00595">
    <property type="entry name" value="priA"/>
    <property type="match status" value="1"/>
</dbReference>
<dbReference type="InterPro" id="IPR040498">
    <property type="entry name" value="PriA_CRR"/>
</dbReference>
<dbReference type="GO" id="GO:1990077">
    <property type="term" value="C:primosome complex"/>
    <property type="evidence" value="ECO:0007669"/>
    <property type="project" value="UniProtKB-UniRule"/>
</dbReference>
<feature type="domain" description="Helicase ATP-binding" evidence="13">
    <location>
        <begin position="209"/>
        <end position="378"/>
    </location>
</feature>
<proteinExistence type="inferred from homology"/>
<dbReference type="CDD" id="cd17929">
    <property type="entry name" value="DEXHc_priA"/>
    <property type="match status" value="1"/>
</dbReference>
<evidence type="ECO:0000313" key="16">
    <source>
        <dbReference type="Proteomes" id="UP000182264"/>
    </source>
</evidence>
<protein>
    <recommendedName>
        <fullName evidence="12">Replication restart protein PriA</fullName>
    </recommendedName>
    <alternativeName>
        <fullName evidence="12">ATP-dependent DNA helicase PriA</fullName>
        <ecNumber evidence="12">5.6.2.4</ecNumber>
    </alternativeName>
    <alternativeName>
        <fullName evidence="12">DNA 3'-5' helicase PriA</fullName>
    </alternativeName>
</protein>
<dbReference type="GO" id="GO:0003677">
    <property type="term" value="F:DNA binding"/>
    <property type="evidence" value="ECO:0007669"/>
    <property type="project" value="UniProtKB-UniRule"/>
</dbReference>
<comment type="catalytic activity">
    <reaction evidence="11 12">
        <text>ATP + H2O = ADP + phosphate + H(+)</text>
        <dbReference type="Rhea" id="RHEA:13065"/>
        <dbReference type="ChEBI" id="CHEBI:15377"/>
        <dbReference type="ChEBI" id="CHEBI:15378"/>
        <dbReference type="ChEBI" id="CHEBI:30616"/>
        <dbReference type="ChEBI" id="CHEBI:43474"/>
        <dbReference type="ChEBI" id="CHEBI:456216"/>
        <dbReference type="EC" id="5.6.2.4"/>
    </reaction>
</comment>
<dbReference type="RefSeq" id="WP_072285955.1">
    <property type="nucleotide sequence ID" value="NZ_CP015455.1"/>
</dbReference>
<feature type="binding site" evidence="12">
    <location>
        <position position="437"/>
    </location>
    <ligand>
        <name>Zn(2+)</name>
        <dbReference type="ChEBI" id="CHEBI:29105"/>
        <label>1</label>
    </ligand>
</feature>
<dbReference type="Gene3D" id="3.40.50.300">
    <property type="entry name" value="P-loop containing nucleotide triphosphate hydrolases"/>
    <property type="match status" value="2"/>
</dbReference>
<evidence type="ECO:0000256" key="5">
    <source>
        <dbReference type="ARBA" id="ARBA00022801"/>
    </source>
</evidence>
<dbReference type="InterPro" id="IPR042115">
    <property type="entry name" value="PriA_3primeBD_sf"/>
</dbReference>
<dbReference type="InterPro" id="IPR041236">
    <property type="entry name" value="PriA_C"/>
</dbReference>
<dbReference type="InterPro" id="IPR005259">
    <property type="entry name" value="PriA"/>
</dbReference>
<dbReference type="EMBL" id="CP015518">
    <property type="protein sequence ID" value="APG24138.1"/>
    <property type="molecule type" value="Genomic_DNA"/>
</dbReference>
<dbReference type="KEGG" id="pace:A6070_11760"/>
<keyword evidence="8 12" id="KW-0067">ATP-binding</keyword>
<feature type="domain" description="Helicase C-terminal" evidence="14">
    <location>
        <begin position="456"/>
        <end position="658"/>
    </location>
</feature>
<evidence type="ECO:0000259" key="14">
    <source>
        <dbReference type="PROSITE" id="PS51194"/>
    </source>
</evidence>
<dbReference type="GO" id="GO:0043138">
    <property type="term" value="F:3'-5' DNA helicase activity"/>
    <property type="evidence" value="ECO:0007669"/>
    <property type="project" value="UniProtKB-EC"/>
</dbReference>
<dbReference type="AlphaFoldDB" id="A0A1L3GEL1"/>
<dbReference type="GO" id="GO:0006269">
    <property type="term" value="P:DNA replication, synthesis of primer"/>
    <property type="evidence" value="ECO:0007669"/>
    <property type="project" value="UniProtKB-KW"/>
</dbReference>
<dbReference type="Pfam" id="PF00271">
    <property type="entry name" value="Helicase_C"/>
    <property type="match status" value="1"/>
</dbReference>
<dbReference type="SMART" id="SM00490">
    <property type="entry name" value="HELICc"/>
    <property type="match status" value="1"/>
</dbReference>
<evidence type="ECO:0000256" key="9">
    <source>
        <dbReference type="ARBA" id="ARBA00023125"/>
    </source>
</evidence>